<proteinExistence type="predicted"/>
<protein>
    <submittedName>
        <fullName evidence="2">GNAT family N-acetyltransferase</fullName>
    </submittedName>
</protein>
<dbReference type="InterPro" id="IPR016181">
    <property type="entry name" value="Acyl_CoA_acyltransferase"/>
</dbReference>
<dbReference type="CDD" id="cd04301">
    <property type="entry name" value="NAT_SF"/>
    <property type="match status" value="1"/>
</dbReference>
<dbReference type="InterPro" id="IPR000182">
    <property type="entry name" value="GNAT_dom"/>
</dbReference>
<sequence length="171" mass="20237">MQITLELLEKEHKQQFIKYNQIAFQKAYTEEFGESDEMILPENDIENSLNREKSVAYRILNNGVWVGGIILSIHKITHHNSLDLFFINPDVHSKGVGTKAWAMVEKMYPETKVWETHTPYFEKRNIHFYVNKCGFKIVEFFNPRNQDPHMPHTSSDGLDYSFRFEKVMINH</sequence>
<reference evidence="2" key="1">
    <citation type="submission" date="2021-12" db="EMBL/GenBank/DDBJ databases">
        <authorList>
            <person name="Cha I.-T."/>
            <person name="Lee K.-E."/>
            <person name="Park S.-J."/>
        </authorList>
    </citation>
    <scope>NUCLEOTIDE SEQUENCE</scope>
    <source>
        <strain evidence="2">YSM-43</strain>
    </source>
</reference>
<reference evidence="2" key="2">
    <citation type="submission" date="2022-04" db="EMBL/GenBank/DDBJ databases">
        <title>Complete Genome Sequence of Flavobacterium sediminilitoris YSM-43, Isolated from a Tidal Sediment.</title>
        <authorList>
            <person name="Lee P.A."/>
        </authorList>
    </citation>
    <scope>NUCLEOTIDE SEQUENCE</scope>
    <source>
        <strain evidence="2">YSM-43</strain>
    </source>
</reference>
<evidence type="ECO:0000259" key="1">
    <source>
        <dbReference type="PROSITE" id="PS51186"/>
    </source>
</evidence>
<gene>
    <name evidence="2" type="ORF">LXD69_13380</name>
</gene>
<feature type="domain" description="N-acetyltransferase" evidence="1">
    <location>
        <begin position="3"/>
        <end position="165"/>
    </location>
</feature>
<organism evidence="2 3">
    <name type="scientific">Flavobacterium sediminilitoris</name>
    <dbReference type="NCBI Taxonomy" id="2024526"/>
    <lineage>
        <taxon>Bacteria</taxon>
        <taxon>Pseudomonadati</taxon>
        <taxon>Bacteroidota</taxon>
        <taxon>Flavobacteriia</taxon>
        <taxon>Flavobacteriales</taxon>
        <taxon>Flavobacteriaceae</taxon>
        <taxon>Flavobacterium</taxon>
    </lineage>
</organism>
<evidence type="ECO:0000313" key="2">
    <source>
        <dbReference type="EMBL" id="UOX33025.1"/>
    </source>
</evidence>
<dbReference type="SUPFAM" id="SSF55729">
    <property type="entry name" value="Acyl-CoA N-acyltransferases (Nat)"/>
    <property type="match status" value="1"/>
</dbReference>
<evidence type="ECO:0000313" key="3">
    <source>
        <dbReference type="Proteomes" id="UP000830454"/>
    </source>
</evidence>
<dbReference type="PROSITE" id="PS51186">
    <property type="entry name" value="GNAT"/>
    <property type="match status" value="1"/>
</dbReference>
<dbReference type="RefSeq" id="WP_246915781.1">
    <property type="nucleotide sequence ID" value="NZ_CP090145.1"/>
</dbReference>
<dbReference type="Pfam" id="PF00583">
    <property type="entry name" value="Acetyltransf_1"/>
    <property type="match status" value="1"/>
</dbReference>
<name>A0ABY4HJY7_9FLAO</name>
<dbReference type="EMBL" id="CP090145">
    <property type="protein sequence ID" value="UOX33025.1"/>
    <property type="molecule type" value="Genomic_DNA"/>
</dbReference>
<accession>A0ABY4HJY7</accession>
<dbReference type="Proteomes" id="UP000830454">
    <property type="component" value="Chromosome"/>
</dbReference>
<keyword evidence="3" id="KW-1185">Reference proteome</keyword>
<dbReference type="Gene3D" id="3.40.630.30">
    <property type="match status" value="1"/>
</dbReference>